<feature type="region of interest" description="Disordered" evidence="2">
    <location>
        <begin position="108"/>
        <end position="133"/>
    </location>
</feature>
<accession>A0AAW0JC99</accession>
<evidence type="ECO:0000313" key="5">
    <source>
        <dbReference type="Proteomes" id="UP001488838"/>
    </source>
</evidence>
<dbReference type="GO" id="GO:0007520">
    <property type="term" value="P:myoblast fusion"/>
    <property type="evidence" value="ECO:0007669"/>
    <property type="project" value="TreeGrafter"/>
</dbReference>
<dbReference type="GO" id="GO:0007264">
    <property type="term" value="P:small GTPase-mediated signal transduction"/>
    <property type="evidence" value="ECO:0007669"/>
    <property type="project" value="InterPro"/>
</dbReference>
<reference evidence="4 5" key="1">
    <citation type="journal article" date="2023" name="bioRxiv">
        <title>Conserved and derived expression patterns and positive selection on dental genes reveal complex evolutionary context of ever-growing rodent molars.</title>
        <authorList>
            <person name="Calamari Z.T."/>
            <person name="Song A."/>
            <person name="Cohen E."/>
            <person name="Akter M."/>
            <person name="Roy R.D."/>
            <person name="Hallikas O."/>
            <person name="Christensen M.M."/>
            <person name="Li P."/>
            <person name="Marangoni P."/>
            <person name="Jernvall J."/>
            <person name="Klein O.D."/>
        </authorList>
    </citation>
    <scope>NUCLEOTIDE SEQUENCE [LARGE SCALE GENOMIC DNA]</scope>
    <source>
        <strain evidence="4">V071</strain>
    </source>
</reference>
<dbReference type="Proteomes" id="UP001488838">
    <property type="component" value="Unassembled WGS sequence"/>
</dbReference>
<dbReference type="EMBL" id="JBBHLL010000047">
    <property type="protein sequence ID" value="KAK7824257.1"/>
    <property type="molecule type" value="Genomic_DNA"/>
</dbReference>
<dbReference type="InterPro" id="IPR026791">
    <property type="entry name" value="DOCK"/>
</dbReference>
<feature type="non-terminal residue" evidence="4">
    <location>
        <position position="1"/>
    </location>
</feature>
<dbReference type="InterPro" id="IPR046770">
    <property type="entry name" value="DOCKER_Lobe_B"/>
</dbReference>
<dbReference type="GO" id="GO:0005737">
    <property type="term" value="C:cytoplasm"/>
    <property type="evidence" value="ECO:0007669"/>
    <property type="project" value="TreeGrafter"/>
</dbReference>
<evidence type="ECO:0000313" key="4">
    <source>
        <dbReference type="EMBL" id="KAK7824257.1"/>
    </source>
</evidence>
<sequence length="146" mass="16795">RGKEYERREDFEARLLTQFPNAEKMKTTSPPGDDIKTSPGQYIQCFTVKPKLDLPPKFHRPVSEQIVSFYRVNEVQRFEYSRPVRKGEKNPDNEFAVIKKQQHLQHCNKTQNASPVLPATEGPGEHIPTRPPRTVLNISVPPMQTS</sequence>
<feature type="domain" description="DOCKER" evidence="3">
    <location>
        <begin position="1"/>
        <end position="146"/>
    </location>
</feature>
<dbReference type="GO" id="GO:0005085">
    <property type="term" value="F:guanyl-nucleotide exchange factor activity"/>
    <property type="evidence" value="ECO:0007669"/>
    <property type="project" value="InterPro"/>
</dbReference>
<keyword evidence="5" id="KW-1185">Reference proteome</keyword>
<dbReference type="GO" id="GO:0031267">
    <property type="term" value="F:small GTPase binding"/>
    <property type="evidence" value="ECO:0007669"/>
    <property type="project" value="TreeGrafter"/>
</dbReference>
<comment type="caution">
    <text evidence="4">The sequence shown here is derived from an EMBL/GenBank/DDBJ whole genome shotgun (WGS) entry which is preliminary data.</text>
</comment>
<evidence type="ECO:0000256" key="1">
    <source>
        <dbReference type="PROSITE-ProRule" id="PRU00984"/>
    </source>
</evidence>
<dbReference type="GO" id="GO:0016477">
    <property type="term" value="P:cell migration"/>
    <property type="evidence" value="ECO:0007669"/>
    <property type="project" value="TreeGrafter"/>
</dbReference>
<name>A0AAW0JC99_MYOGA</name>
<dbReference type="PANTHER" id="PTHR45653:SF1">
    <property type="entry name" value="DEDICATOR OF CYTOKINESIS PROTEIN 1"/>
    <property type="match status" value="1"/>
</dbReference>
<dbReference type="Pfam" id="PF20422">
    <property type="entry name" value="DHR-2_Lobe_B"/>
    <property type="match status" value="1"/>
</dbReference>
<dbReference type="PROSITE" id="PS51651">
    <property type="entry name" value="DOCKER"/>
    <property type="match status" value="1"/>
</dbReference>
<evidence type="ECO:0000259" key="3">
    <source>
        <dbReference type="PROSITE" id="PS51651"/>
    </source>
</evidence>
<comment type="similarity">
    <text evidence="1">Belongs to the DOCK family.</text>
</comment>
<dbReference type="AlphaFoldDB" id="A0AAW0JC99"/>
<dbReference type="PANTHER" id="PTHR45653">
    <property type="entry name" value="DEDICATOR OF CYTOKINESIS"/>
    <property type="match status" value="1"/>
</dbReference>
<feature type="region of interest" description="Disordered" evidence="2">
    <location>
        <begin position="1"/>
        <end position="39"/>
    </location>
</feature>
<organism evidence="4 5">
    <name type="scientific">Myodes glareolus</name>
    <name type="common">Bank vole</name>
    <name type="synonym">Clethrionomys glareolus</name>
    <dbReference type="NCBI Taxonomy" id="447135"/>
    <lineage>
        <taxon>Eukaryota</taxon>
        <taxon>Metazoa</taxon>
        <taxon>Chordata</taxon>
        <taxon>Craniata</taxon>
        <taxon>Vertebrata</taxon>
        <taxon>Euteleostomi</taxon>
        <taxon>Mammalia</taxon>
        <taxon>Eutheria</taxon>
        <taxon>Euarchontoglires</taxon>
        <taxon>Glires</taxon>
        <taxon>Rodentia</taxon>
        <taxon>Myomorpha</taxon>
        <taxon>Muroidea</taxon>
        <taxon>Cricetidae</taxon>
        <taxon>Arvicolinae</taxon>
        <taxon>Myodes</taxon>
    </lineage>
</organism>
<proteinExistence type="inferred from homology"/>
<feature type="compositionally biased region" description="Basic and acidic residues" evidence="2">
    <location>
        <begin position="1"/>
        <end position="13"/>
    </location>
</feature>
<dbReference type="InterPro" id="IPR027357">
    <property type="entry name" value="DOCKER_dom"/>
</dbReference>
<evidence type="ECO:0000256" key="2">
    <source>
        <dbReference type="SAM" id="MobiDB-lite"/>
    </source>
</evidence>
<gene>
    <name evidence="4" type="ORF">U0070_001728</name>
</gene>
<dbReference type="GO" id="GO:0005886">
    <property type="term" value="C:plasma membrane"/>
    <property type="evidence" value="ECO:0007669"/>
    <property type="project" value="TreeGrafter"/>
</dbReference>
<protein>
    <recommendedName>
        <fullName evidence="3">DOCKER domain-containing protein</fullName>
    </recommendedName>
</protein>